<accession>A0A348HFJ2</accession>
<evidence type="ECO:0000256" key="3">
    <source>
        <dbReference type="PIRSR" id="PIRSR000103-1"/>
    </source>
</evidence>
<feature type="domain" description="3-hydroxyisobutyrate dehydrogenase-like NAD-binding" evidence="5">
    <location>
        <begin position="170"/>
        <end position="284"/>
    </location>
</feature>
<dbReference type="Proteomes" id="UP000267342">
    <property type="component" value="Chromosome"/>
</dbReference>
<organism evidence="6 7">
    <name type="scientific">Zymobacter palmae</name>
    <dbReference type="NCBI Taxonomy" id="33074"/>
    <lineage>
        <taxon>Bacteria</taxon>
        <taxon>Pseudomonadati</taxon>
        <taxon>Pseudomonadota</taxon>
        <taxon>Gammaproteobacteria</taxon>
        <taxon>Oceanospirillales</taxon>
        <taxon>Halomonadaceae</taxon>
        <taxon>Zymobacter group</taxon>
        <taxon>Zymobacter</taxon>
    </lineage>
</organism>
<protein>
    <submittedName>
        <fullName evidence="6">3-hydroxyisobutyratede hydrogenase</fullName>
    </submittedName>
</protein>
<dbReference type="KEGG" id="zpl:ZBT109_1638"/>
<dbReference type="Pfam" id="PF03446">
    <property type="entry name" value="NAD_binding_2"/>
    <property type="match status" value="1"/>
</dbReference>
<dbReference type="InterPro" id="IPR036291">
    <property type="entry name" value="NAD(P)-bd_dom_sf"/>
</dbReference>
<dbReference type="GO" id="GO:0051287">
    <property type="term" value="F:NAD binding"/>
    <property type="evidence" value="ECO:0007669"/>
    <property type="project" value="InterPro"/>
</dbReference>
<evidence type="ECO:0000313" key="7">
    <source>
        <dbReference type="Proteomes" id="UP000267342"/>
    </source>
</evidence>
<dbReference type="Gene3D" id="1.10.1040.10">
    <property type="entry name" value="N-(1-d-carboxylethyl)-l-norvaline Dehydrogenase, domain 2"/>
    <property type="match status" value="1"/>
</dbReference>
<dbReference type="PIRSF" id="PIRSF000103">
    <property type="entry name" value="HIBADH"/>
    <property type="match status" value="1"/>
</dbReference>
<dbReference type="Gene3D" id="3.40.50.720">
    <property type="entry name" value="NAD(P)-binding Rossmann-like Domain"/>
    <property type="match status" value="1"/>
</dbReference>
<dbReference type="InterPro" id="IPR006115">
    <property type="entry name" value="6PGDH_NADP-bd"/>
</dbReference>
<dbReference type="GO" id="GO:0016491">
    <property type="term" value="F:oxidoreductase activity"/>
    <property type="evidence" value="ECO:0007669"/>
    <property type="project" value="UniProtKB-KW"/>
</dbReference>
<dbReference type="EMBL" id="AP018933">
    <property type="protein sequence ID" value="BBG30394.1"/>
    <property type="molecule type" value="Genomic_DNA"/>
</dbReference>
<dbReference type="RefSeq" id="WP_027705455.1">
    <property type="nucleotide sequence ID" value="NZ_AP018933.1"/>
</dbReference>
<dbReference type="SUPFAM" id="SSF48179">
    <property type="entry name" value="6-phosphogluconate dehydrogenase C-terminal domain-like"/>
    <property type="match status" value="1"/>
</dbReference>
<evidence type="ECO:0000259" key="4">
    <source>
        <dbReference type="Pfam" id="PF03446"/>
    </source>
</evidence>
<gene>
    <name evidence="6" type="ORF">ZBT109_1638</name>
</gene>
<proteinExistence type="predicted"/>
<evidence type="ECO:0000313" key="6">
    <source>
        <dbReference type="EMBL" id="BBG30394.1"/>
    </source>
</evidence>
<dbReference type="GO" id="GO:0050661">
    <property type="term" value="F:NADP binding"/>
    <property type="evidence" value="ECO:0007669"/>
    <property type="project" value="InterPro"/>
</dbReference>
<keyword evidence="1" id="KW-0560">Oxidoreductase</keyword>
<evidence type="ECO:0000259" key="5">
    <source>
        <dbReference type="Pfam" id="PF14833"/>
    </source>
</evidence>
<dbReference type="SUPFAM" id="SSF51735">
    <property type="entry name" value="NAD(P)-binding Rossmann-fold domains"/>
    <property type="match status" value="1"/>
</dbReference>
<dbReference type="InterPro" id="IPR013328">
    <property type="entry name" value="6PGD_dom2"/>
</dbReference>
<keyword evidence="2" id="KW-0520">NAD</keyword>
<dbReference type="InterPro" id="IPR029154">
    <property type="entry name" value="HIBADH-like_NADP-bd"/>
</dbReference>
<feature type="domain" description="6-phosphogluconate dehydrogenase NADP-binding" evidence="4">
    <location>
        <begin position="5"/>
        <end position="140"/>
    </location>
</feature>
<evidence type="ECO:0000256" key="1">
    <source>
        <dbReference type="ARBA" id="ARBA00023002"/>
    </source>
</evidence>
<name>A0A348HFJ2_9GAMM</name>
<keyword evidence="7" id="KW-1185">Reference proteome</keyword>
<dbReference type="InterPro" id="IPR008927">
    <property type="entry name" value="6-PGluconate_DH-like_C_sf"/>
</dbReference>
<dbReference type="AlphaFoldDB" id="A0A348HFJ2"/>
<dbReference type="Pfam" id="PF14833">
    <property type="entry name" value="NAD_binding_11"/>
    <property type="match status" value="1"/>
</dbReference>
<dbReference type="InterPro" id="IPR015815">
    <property type="entry name" value="HIBADH-related"/>
</dbReference>
<dbReference type="STRING" id="1123510.GCA_000620025_02417"/>
<dbReference type="PANTHER" id="PTHR43060:SF15">
    <property type="entry name" value="3-HYDROXYISOBUTYRATE DEHYDROGENASE-LIKE 1, MITOCHONDRIAL-RELATED"/>
    <property type="match status" value="1"/>
</dbReference>
<dbReference type="OrthoDB" id="9786703at2"/>
<dbReference type="PANTHER" id="PTHR43060">
    <property type="entry name" value="3-HYDROXYISOBUTYRATE DEHYDROGENASE-LIKE 1, MITOCHONDRIAL-RELATED"/>
    <property type="match status" value="1"/>
</dbReference>
<reference evidence="6 7" key="1">
    <citation type="submission" date="2018-09" db="EMBL/GenBank/DDBJ databases">
        <title>Zymobacter palmae IAM14233 (=T109) whole genome analysis.</title>
        <authorList>
            <person name="Yanase H."/>
        </authorList>
    </citation>
    <scope>NUCLEOTIDE SEQUENCE [LARGE SCALE GENOMIC DNA]</scope>
    <source>
        <strain evidence="6 7">IAM14233</strain>
    </source>
</reference>
<sequence length="301" mass="33605">MIDHVSLVGVGVLGRAIAMRLLHCHQPIRIFNRTTAKAQALATMGADVVETLAELFSHDRPLVIVCLTDADAIRDVFNLPDIETLMARSRPVILNTSTIGPQESQWMEKFFRSHGASYVECPVSGGPEGALNGRLAAWVGPLPLDDLARTRRVIGCLSDHFVMMESNPTAQSMKVINNYCEAVHLLVAAEVILLAEKSGLSGEVLSKALPLGRGRSIYMDVMLDRYLHPRTHVAVPIDIRLKDLELAEQLFEQQKMRSGFFNYSYHVYSRTQDALSQPQDQTACFSQLEKFTRISTRRAER</sequence>
<feature type="active site" evidence="3">
    <location>
        <position position="174"/>
    </location>
</feature>
<evidence type="ECO:0000256" key="2">
    <source>
        <dbReference type="ARBA" id="ARBA00023027"/>
    </source>
</evidence>